<dbReference type="EMBL" id="JACOON010000003">
    <property type="protein sequence ID" value="MBC5648183.1"/>
    <property type="molecule type" value="Genomic_DNA"/>
</dbReference>
<dbReference type="RefSeq" id="WP_186857684.1">
    <property type="nucleotide sequence ID" value="NZ_JACOON010000003.1"/>
</dbReference>
<reference evidence="1 2" key="1">
    <citation type="submission" date="2020-08" db="EMBL/GenBank/DDBJ databases">
        <title>Genome public.</title>
        <authorList>
            <person name="Liu C."/>
            <person name="Sun Q."/>
        </authorList>
    </citation>
    <scope>NUCLEOTIDE SEQUENCE [LARGE SCALE GENOMIC DNA]</scope>
    <source>
        <strain evidence="1 2">NSJ-35</strain>
    </source>
</reference>
<organism evidence="1 2">
    <name type="scientific">Christensenella tenuis</name>
    <dbReference type="NCBI Taxonomy" id="2763033"/>
    <lineage>
        <taxon>Bacteria</taxon>
        <taxon>Bacillati</taxon>
        <taxon>Bacillota</taxon>
        <taxon>Clostridia</taxon>
        <taxon>Christensenellales</taxon>
        <taxon>Christensenellaceae</taxon>
        <taxon>Christensenella</taxon>
    </lineage>
</organism>
<evidence type="ECO:0000313" key="2">
    <source>
        <dbReference type="Proteomes" id="UP000606889"/>
    </source>
</evidence>
<keyword evidence="2" id="KW-1185">Reference proteome</keyword>
<proteinExistence type="predicted"/>
<protein>
    <submittedName>
        <fullName evidence="1">Uncharacterized protein</fullName>
    </submittedName>
</protein>
<comment type="caution">
    <text evidence="1">The sequence shown here is derived from an EMBL/GenBank/DDBJ whole genome shotgun (WGS) entry which is preliminary data.</text>
</comment>
<dbReference type="Proteomes" id="UP000606889">
    <property type="component" value="Unassembled WGS sequence"/>
</dbReference>
<accession>A0ABR7EEI9</accession>
<name>A0ABR7EEI9_9FIRM</name>
<evidence type="ECO:0000313" key="1">
    <source>
        <dbReference type="EMBL" id="MBC5648183.1"/>
    </source>
</evidence>
<gene>
    <name evidence="1" type="ORF">H8S18_07520</name>
</gene>
<sequence>METLNYYLFQDRVLRKQTPSTIDDIFSFIQFYAVRMGEKSHLLYEYVDELFRAGNATFLSDAVNSGFSAGRYLHFLCEEIVENTMSPASSDLYYKTQNFEPVYNSFQNKKTRIALCYVMLNSTYYPTALKNFQDEQRLKMSELADLEKLADLYQQIRGVVGEEPISYLTSNLKGHLFFIPLCKGFRQGYQNSFMLTLGQIDPETEKTIAQLWLESL</sequence>